<gene>
    <name evidence="25" type="ORF">PVAND_007637</name>
</gene>
<name>A0A9J6C7A2_POLVA</name>
<feature type="domain" description="Acyl-CoA oxidase/dehydrogenase middle" evidence="23">
    <location>
        <begin position="132"/>
        <end position="228"/>
    </location>
</feature>
<comment type="catalytic activity">
    <reaction evidence="16">
        <text>(2S)-2-methylbutanoyl-CoA + oxidized [electron-transfer flavoprotein] + H(+) = (2E)-2-methylbut-2-enoyl-CoA + reduced [electron-transfer flavoprotein]</text>
        <dbReference type="Rhea" id="RHEA:48256"/>
        <dbReference type="Rhea" id="RHEA-COMP:10685"/>
        <dbReference type="Rhea" id="RHEA-COMP:10686"/>
        <dbReference type="ChEBI" id="CHEBI:15378"/>
        <dbReference type="ChEBI" id="CHEBI:57337"/>
        <dbReference type="ChEBI" id="CHEBI:57692"/>
        <dbReference type="ChEBI" id="CHEBI:58307"/>
        <dbReference type="ChEBI" id="CHEBI:88166"/>
    </reaction>
    <physiologicalReaction direction="left-to-right" evidence="16">
        <dbReference type="Rhea" id="RHEA:48257"/>
    </physiologicalReaction>
</comment>
<feature type="binding site" evidence="20">
    <location>
        <begin position="133"/>
        <end position="142"/>
    </location>
    <ligand>
        <name>FAD</name>
        <dbReference type="ChEBI" id="CHEBI:57692"/>
    </ligand>
</feature>
<comment type="pathway">
    <text evidence="3">Amino-acid degradation; L-leucine degradation; (S)-3-hydroxy-3-methylglutaryl-CoA from 3-isovaleryl-CoA: step 1/3.</text>
</comment>
<keyword evidence="10 21" id="KW-0560">Oxidoreductase</keyword>
<dbReference type="AlphaFoldDB" id="A0A9J6C7A2"/>
<feature type="binding site" evidence="19">
    <location>
        <begin position="251"/>
        <end position="254"/>
    </location>
    <ligand>
        <name>substrate</name>
    </ligand>
</feature>
<keyword evidence="8 20" id="KW-0274">FAD</keyword>
<feature type="binding site" evidence="19">
    <location>
        <position position="244"/>
    </location>
    <ligand>
        <name>substrate</name>
    </ligand>
</feature>
<dbReference type="GO" id="GO:0006552">
    <property type="term" value="P:L-leucine catabolic process"/>
    <property type="evidence" value="ECO:0007669"/>
    <property type="project" value="TreeGrafter"/>
</dbReference>
<evidence type="ECO:0000259" key="22">
    <source>
        <dbReference type="Pfam" id="PF00441"/>
    </source>
</evidence>
<evidence type="ECO:0000256" key="11">
    <source>
        <dbReference type="ARBA" id="ARBA00023128"/>
    </source>
</evidence>
<evidence type="ECO:0000256" key="10">
    <source>
        <dbReference type="ARBA" id="ARBA00023002"/>
    </source>
</evidence>
<feature type="binding site" evidence="20">
    <location>
        <begin position="347"/>
        <end position="351"/>
    </location>
    <ligand>
        <name>FAD</name>
        <dbReference type="ChEBI" id="CHEBI:57692"/>
    </ligand>
</feature>
<dbReference type="SUPFAM" id="SSF47203">
    <property type="entry name" value="Acyl-CoA dehydrogenase C-terminal domain-like"/>
    <property type="match status" value="1"/>
</dbReference>
<proteinExistence type="inferred from homology"/>
<comment type="subcellular location">
    <subcellularLocation>
        <location evidence="2">Mitochondrion</location>
    </subcellularLocation>
</comment>
<dbReference type="CDD" id="cd01156">
    <property type="entry name" value="IVD"/>
    <property type="match status" value="1"/>
</dbReference>
<organism evidence="25 26">
    <name type="scientific">Polypedilum vanderplanki</name>
    <name type="common">Sleeping chironomid midge</name>
    <dbReference type="NCBI Taxonomy" id="319348"/>
    <lineage>
        <taxon>Eukaryota</taxon>
        <taxon>Metazoa</taxon>
        <taxon>Ecdysozoa</taxon>
        <taxon>Arthropoda</taxon>
        <taxon>Hexapoda</taxon>
        <taxon>Insecta</taxon>
        <taxon>Pterygota</taxon>
        <taxon>Neoptera</taxon>
        <taxon>Endopterygota</taxon>
        <taxon>Diptera</taxon>
        <taxon>Nematocera</taxon>
        <taxon>Chironomoidea</taxon>
        <taxon>Chironomidae</taxon>
        <taxon>Chironominae</taxon>
        <taxon>Polypedilum</taxon>
        <taxon>Polypedilum</taxon>
    </lineage>
</organism>
<dbReference type="Pfam" id="PF02771">
    <property type="entry name" value="Acyl-CoA_dh_N"/>
    <property type="match status" value="1"/>
</dbReference>
<evidence type="ECO:0000256" key="20">
    <source>
        <dbReference type="PIRSR" id="PIRSR634183-3"/>
    </source>
</evidence>
<dbReference type="Proteomes" id="UP001107558">
    <property type="component" value="Chromosome 2"/>
</dbReference>
<evidence type="ECO:0000256" key="7">
    <source>
        <dbReference type="ARBA" id="ARBA00022630"/>
    </source>
</evidence>
<dbReference type="Gene3D" id="1.20.140.10">
    <property type="entry name" value="Butyryl-CoA Dehydrogenase, subunit A, domain 3"/>
    <property type="match status" value="1"/>
</dbReference>
<evidence type="ECO:0000256" key="18">
    <source>
        <dbReference type="PIRSR" id="PIRSR634183-1"/>
    </source>
</evidence>
<dbReference type="PANTHER" id="PTHR43884:SF12">
    <property type="entry name" value="ISOVALERYL-COA DEHYDROGENASE, MITOCHONDRIAL-RELATED"/>
    <property type="match status" value="1"/>
</dbReference>
<dbReference type="GO" id="GO:0005739">
    <property type="term" value="C:mitochondrion"/>
    <property type="evidence" value="ECO:0007669"/>
    <property type="project" value="UniProtKB-SubCell"/>
</dbReference>
<dbReference type="PANTHER" id="PTHR43884">
    <property type="entry name" value="ACYL-COA DEHYDROGENASE"/>
    <property type="match status" value="1"/>
</dbReference>
<dbReference type="Pfam" id="PF02770">
    <property type="entry name" value="Acyl-CoA_dh_M"/>
    <property type="match status" value="1"/>
</dbReference>
<evidence type="ECO:0000256" key="16">
    <source>
        <dbReference type="ARBA" id="ARBA00049552"/>
    </source>
</evidence>
<dbReference type="GO" id="GO:0008470">
    <property type="term" value="F:3-methylbutanoyl-CoA dehydrogenase activity"/>
    <property type="evidence" value="ECO:0007669"/>
    <property type="project" value="UniProtKB-EC"/>
</dbReference>
<accession>A0A9J6C7A2</accession>
<dbReference type="Gene3D" id="2.40.110.10">
    <property type="entry name" value="Butyryl-CoA Dehydrogenase, subunit A, domain 2"/>
    <property type="match status" value="1"/>
</dbReference>
<dbReference type="InterPro" id="IPR013786">
    <property type="entry name" value="AcylCoA_DH/ox_N"/>
</dbReference>
<feature type="binding site" evidence="20">
    <location>
        <position position="279"/>
    </location>
    <ligand>
        <name>FAD</name>
        <dbReference type="ChEBI" id="CHEBI:57692"/>
    </ligand>
</feature>
<dbReference type="GO" id="GO:0050660">
    <property type="term" value="F:flavin adenine dinucleotide binding"/>
    <property type="evidence" value="ECO:0007669"/>
    <property type="project" value="InterPro"/>
</dbReference>
<evidence type="ECO:0000256" key="5">
    <source>
        <dbReference type="ARBA" id="ARBA00012044"/>
    </source>
</evidence>
<evidence type="ECO:0000256" key="15">
    <source>
        <dbReference type="ARBA" id="ARBA00048375"/>
    </source>
</evidence>
<feature type="domain" description="Acyl-CoA dehydrogenase/oxidase C-terminal" evidence="22">
    <location>
        <begin position="240"/>
        <end position="387"/>
    </location>
</feature>
<comment type="cofactor">
    <cofactor evidence="1 20 21">
        <name>FAD</name>
        <dbReference type="ChEBI" id="CHEBI:57692"/>
    </cofactor>
</comment>
<dbReference type="FunFam" id="1.20.140.10:FF:000001">
    <property type="entry name" value="Acyl-CoA dehydrogenase"/>
    <property type="match status" value="1"/>
</dbReference>
<dbReference type="InterPro" id="IPR034183">
    <property type="entry name" value="IVD"/>
</dbReference>
<evidence type="ECO:0000256" key="4">
    <source>
        <dbReference type="ARBA" id="ARBA00009347"/>
    </source>
</evidence>
<evidence type="ECO:0000256" key="1">
    <source>
        <dbReference type="ARBA" id="ARBA00001974"/>
    </source>
</evidence>
<evidence type="ECO:0000256" key="3">
    <source>
        <dbReference type="ARBA" id="ARBA00004898"/>
    </source>
</evidence>
<keyword evidence="7 21" id="KW-0285">Flavoprotein</keyword>
<evidence type="ECO:0000256" key="14">
    <source>
        <dbReference type="ARBA" id="ARBA00048345"/>
    </source>
</evidence>
<feature type="binding site" evidence="19">
    <location>
        <begin position="374"/>
        <end position="375"/>
    </location>
    <ligand>
        <name>substrate</name>
    </ligand>
</feature>
<keyword evidence="11" id="KW-0496">Mitochondrion</keyword>
<comment type="function">
    <text evidence="12">Catalyzes the conversion of isovaleryl-CoA/3-methylbutanoyl-CoA to 3-methylbut-2-enoyl-CoA as an intermediate step in the leucine (Leu) catabolic pathway. To a lesser extent, is also able to catalyze the oxidation of other saturated short-chain acyl-CoA thioesters as pentanoyl-CoA, hexenoyl-CoA and butenoyl-CoA.</text>
</comment>
<feature type="binding site" evidence="19">
    <location>
        <position position="142"/>
    </location>
    <ligand>
        <name>substrate</name>
    </ligand>
</feature>
<dbReference type="FunFam" id="2.40.110.10:FF:000004">
    <property type="entry name" value="Isovaleryl-CoA dehydrogenase, mitochondrial"/>
    <property type="match status" value="1"/>
</dbReference>
<dbReference type="SUPFAM" id="SSF56645">
    <property type="entry name" value="Acyl-CoA dehydrogenase NM domain-like"/>
    <property type="match status" value="1"/>
</dbReference>
<evidence type="ECO:0000256" key="6">
    <source>
        <dbReference type="ARBA" id="ARBA00018258"/>
    </source>
</evidence>
<dbReference type="InterPro" id="IPR006089">
    <property type="entry name" value="Acyl-CoA_DH_CS"/>
</dbReference>
<feature type="active site" description="Proton acceptor" evidence="18">
    <location>
        <position position="253"/>
    </location>
</feature>
<reference evidence="25" key="1">
    <citation type="submission" date="2021-03" db="EMBL/GenBank/DDBJ databases">
        <title>Chromosome level genome of the anhydrobiotic midge Polypedilum vanderplanki.</title>
        <authorList>
            <person name="Yoshida Y."/>
            <person name="Kikawada T."/>
            <person name="Gusev O."/>
        </authorList>
    </citation>
    <scope>NUCLEOTIDE SEQUENCE</scope>
    <source>
        <strain evidence="25">NIAS01</strain>
        <tissue evidence="25">Whole body or cell culture</tissue>
    </source>
</reference>
<comment type="caution">
    <text evidence="25">The sequence shown here is derived from an EMBL/GenBank/DDBJ whole genome shotgun (WGS) entry which is preliminary data.</text>
</comment>
<evidence type="ECO:0000256" key="17">
    <source>
        <dbReference type="ARBA" id="ARBA00052875"/>
    </source>
</evidence>
<comment type="similarity">
    <text evidence="4 21">Belongs to the acyl-CoA dehydrogenase family.</text>
</comment>
<feature type="binding site" evidence="20">
    <location>
        <position position="290"/>
    </location>
    <ligand>
        <name>FAD</name>
        <dbReference type="ChEBI" id="CHEBI:57692"/>
    </ligand>
</feature>
<evidence type="ECO:0000256" key="21">
    <source>
        <dbReference type="RuleBase" id="RU362125"/>
    </source>
</evidence>
<feature type="binding site" evidence="20">
    <location>
        <begin position="376"/>
        <end position="378"/>
    </location>
    <ligand>
        <name>FAD</name>
        <dbReference type="ChEBI" id="CHEBI:57692"/>
    </ligand>
</feature>
<comment type="catalytic activity">
    <reaction evidence="13">
        <text>butanoyl-CoA + oxidized [electron-transfer flavoprotein] + H(+) = (2E)-butenoyl-CoA + reduced [electron-transfer flavoprotein]</text>
        <dbReference type="Rhea" id="RHEA:24004"/>
        <dbReference type="Rhea" id="RHEA-COMP:10685"/>
        <dbReference type="Rhea" id="RHEA-COMP:10686"/>
        <dbReference type="ChEBI" id="CHEBI:15378"/>
        <dbReference type="ChEBI" id="CHEBI:57332"/>
        <dbReference type="ChEBI" id="CHEBI:57371"/>
        <dbReference type="ChEBI" id="CHEBI:57692"/>
        <dbReference type="ChEBI" id="CHEBI:58307"/>
        <dbReference type="EC" id="1.3.8.1"/>
    </reaction>
</comment>
<evidence type="ECO:0000259" key="23">
    <source>
        <dbReference type="Pfam" id="PF02770"/>
    </source>
</evidence>
<evidence type="ECO:0000256" key="12">
    <source>
        <dbReference type="ARBA" id="ARBA00045583"/>
    </source>
</evidence>
<evidence type="ECO:0000256" key="8">
    <source>
        <dbReference type="ARBA" id="ARBA00022827"/>
    </source>
</evidence>
<keyword evidence="9" id="KW-0809">Transit peptide</keyword>
<dbReference type="InterPro" id="IPR009100">
    <property type="entry name" value="AcylCoA_DH/oxidase_NM_dom_sf"/>
</dbReference>
<comment type="catalytic activity">
    <reaction evidence="17">
        <text>3-methylbutanoyl-CoA + oxidized [electron-transfer flavoprotein] + H(+) = 3-methylbut-2-enoyl-CoA + reduced [electron-transfer flavoprotein]</text>
        <dbReference type="Rhea" id="RHEA:12276"/>
        <dbReference type="Rhea" id="RHEA-COMP:10685"/>
        <dbReference type="Rhea" id="RHEA-COMP:10686"/>
        <dbReference type="ChEBI" id="CHEBI:15378"/>
        <dbReference type="ChEBI" id="CHEBI:57344"/>
        <dbReference type="ChEBI" id="CHEBI:57345"/>
        <dbReference type="ChEBI" id="CHEBI:57692"/>
        <dbReference type="ChEBI" id="CHEBI:58307"/>
        <dbReference type="EC" id="1.3.8.4"/>
    </reaction>
</comment>
<evidence type="ECO:0000256" key="2">
    <source>
        <dbReference type="ARBA" id="ARBA00004173"/>
    </source>
</evidence>
<evidence type="ECO:0000256" key="13">
    <source>
        <dbReference type="ARBA" id="ARBA00047736"/>
    </source>
</evidence>
<dbReference type="InterPro" id="IPR037069">
    <property type="entry name" value="AcylCoA_DH/ox_N_sf"/>
</dbReference>
<evidence type="ECO:0000256" key="19">
    <source>
        <dbReference type="PIRSR" id="PIRSR634183-2"/>
    </source>
</evidence>
<dbReference type="Pfam" id="PF00441">
    <property type="entry name" value="Acyl-CoA_dh_1"/>
    <property type="match status" value="1"/>
</dbReference>
<sequence length="393" mass="42999">MTHYPIDDTLFGLTEEQSGLRQTVFNFAQKELAPYAQEIDKNNEFKDLRNFWKKLGSMGFLGITAKPEYGGTGGTYLDHVIIIEELARASASIALSYGAHSNLCVNQIHRNGNEEQKLKYLPKLCSGEHIGALAMSESGSGSDVVSMKLKAEKDGNHYILNGSKFWITNGPDADIIVVYAKTNQKVSPQHGITAFIVEKGFEGFSTGPKLDKLGHRGSNTSELIFQDCKVPVENVLGGVGKGVYVLMSGLDFERAILAGGTIGGMQAAIDHSFAYAHQRKQFGVRIGEFQLIQAKMADMYTTLAACRSYLYNIAKACDRGMQSSKNCAGLILYCAENARKVSLEALQIFGGNGYLNEYPVGRILRDSLLGTIGAGTSEVRRMLIGRAFNKEYK</sequence>
<dbReference type="InterPro" id="IPR046373">
    <property type="entry name" value="Acyl-CoA_Oxase/DH_mid-dom_sf"/>
</dbReference>
<evidence type="ECO:0000313" key="25">
    <source>
        <dbReference type="EMBL" id="KAG5677922.1"/>
    </source>
</evidence>
<dbReference type="EC" id="1.3.8.4" evidence="5"/>
<comment type="catalytic activity">
    <reaction evidence="14">
        <text>pentanoyl-CoA + oxidized [electron-transfer flavoprotein] + H(+) = (2E)-pentenoyl-CoA + reduced [electron-transfer flavoprotein]</text>
        <dbReference type="Rhea" id="RHEA:43456"/>
        <dbReference type="Rhea" id="RHEA-COMP:10685"/>
        <dbReference type="Rhea" id="RHEA-COMP:10686"/>
        <dbReference type="ChEBI" id="CHEBI:15378"/>
        <dbReference type="ChEBI" id="CHEBI:57389"/>
        <dbReference type="ChEBI" id="CHEBI:57692"/>
        <dbReference type="ChEBI" id="CHEBI:58307"/>
        <dbReference type="ChEBI" id="CHEBI:86160"/>
    </reaction>
</comment>
<dbReference type="PROSITE" id="PS00073">
    <property type="entry name" value="ACYL_COA_DH_2"/>
    <property type="match status" value="1"/>
</dbReference>
<feature type="domain" description="Acyl-CoA dehydrogenase/oxidase N-terminal" evidence="24">
    <location>
        <begin position="14"/>
        <end position="128"/>
    </location>
</feature>
<dbReference type="OrthoDB" id="9988775at2759"/>
<comment type="catalytic activity">
    <reaction evidence="15">
        <text>hexanoyl-CoA + oxidized [electron-transfer flavoprotein] + H(+) = (2E)-hexenoyl-CoA + reduced [electron-transfer flavoprotein]</text>
        <dbReference type="Rhea" id="RHEA:43464"/>
        <dbReference type="Rhea" id="RHEA-COMP:10685"/>
        <dbReference type="Rhea" id="RHEA-COMP:10686"/>
        <dbReference type="ChEBI" id="CHEBI:15378"/>
        <dbReference type="ChEBI" id="CHEBI:57692"/>
        <dbReference type="ChEBI" id="CHEBI:58307"/>
        <dbReference type="ChEBI" id="CHEBI:62077"/>
        <dbReference type="ChEBI" id="CHEBI:62620"/>
    </reaction>
</comment>
<dbReference type="InterPro" id="IPR009075">
    <property type="entry name" value="AcylCo_DH/oxidase_C"/>
</dbReference>
<dbReference type="EMBL" id="JADBJN010000002">
    <property type="protein sequence ID" value="KAG5677922.1"/>
    <property type="molecule type" value="Genomic_DNA"/>
</dbReference>
<dbReference type="PROSITE" id="PS00072">
    <property type="entry name" value="ACYL_COA_DH_1"/>
    <property type="match status" value="1"/>
</dbReference>
<dbReference type="InterPro" id="IPR006091">
    <property type="entry name" value="Acyl-CoA_Oxase/DH_mid-dom"/>
</dbReference>
<evidence type="ECO:0000313" key="26">
    <source>
        <dbReference type="Proteomes" id="UP001107558"/>
    </source>
</evidence>
<dbReference type="Gene3D" id="1.10.540.10">
    <property type="entry name" value="Acyl-CoA dehydrogenase/oxidase, N-terminal domain"/>
    <property type="match status" value="1"/>
</dbReference>
<protein>
    <recommendedName>
        <fullName evidence="6">Isovaleryl-CoA dehydrogenase, mitochondrial</fullName>
        <ecNumber evidence="5">1.3.8.4</ecNumber>
    </recommendedName>
</protein>
<dbReference type="FunFam" id="1.10.540.10:FF:000007">
    <property type="entry name" value="Isovaleryl-CoA dehydrogenase, mitochondrial"/>
    <property type="match status" value="1"/>
</dbReference>
<dbReference type="InterPro" id="IPR036250">
    <property type="entry name" value="AcylCo_DH-like_C"/>
</dbReference>
<evidence type="ECO:0000259" key="24">
    <source>
        <dbReference type="Pfam" id="PF02771"/>
    </source>
</evidence>
<feature type="binding site" evidence="20">
    <location>
        <begin position="166"/>
        <end position="168"/>
    </location>
    <ligand>
        <name>FAD</name>
        <dbReference type="ChEBI" id="CHEBI:57692"/>
    </ligand>
</feature>
<evidence type="ECO:0000256" key="9">
    <source>
        <dbReference type="ARBA" id="ARBA00022946"/>
    </source>
</evidence>
<keyword evidence="26" id="KW-1185">Reference proteome</keyword>